<evidence type="ECO:0008006" key="6">
    <source>
        <dbReference type="Google" id="ProtNLM"/>
    </source>
</evidence>
<organism evidence="4 5">
    <name type="scientific">Tenebrio molitor</name>
    <name type="common">Yellow mealworm beetle</name>
    <dbReference type="NCBI Taxonomy" id="7067"/>
    <lineage>
        <taxon>Eukaryota</taxon>
        <taxon>Metazoa</taxon>
        <taxon>Ecdysozoa</taxon>
        <taxon>Arthropoda</taxon>
        <taxon>Hexapoda</taxon>
        <taxon>Insecta</taxon>
        <taxon>Pterygota</taxon>
        <taxon>Neoptera</taxon>
        <taxon>Endopterygota</taxon>
        <taxon>Coleoptera</taxon>
        <taxon>Polyphaga</taxon>
        <taxon>Cucujiformia</taxon>
        <taxon>Tenebrionidae</taxon>
        <taxon>Tenebrio</taxon>
    </lineage>
</organism>
<gene>
    <name evidence="4" type="ORF">GEV33_007966</name>
</gene>
<evidence type="ECO:0000256" key="3">
    <source>
        <dbReference type="PROSITE-ProRule" id="PRU00221"/>
    </source>
</evidence>
<dbReference type="InterPro" id="IPR001680">
    <property type="entry name" value="WD40_rpt"/>
</dbReference>
<dbReference type="AlphaFoldDB" id="A0A8J6H9Y2"/>
<evidence type="ECO:0000313" key="4">
    <source>
        <dbReference type="EMBL" id="KAH0814825.1"/>
    </source>
</evidence>
<evidence type="ECO:0000256" key="2">
    <source>
        <dbReference type="ARBA" id="ARBA00022737"/>
    </source>
</evidence>
<accession>A0A8J6H9Y2</accession>
<dbReference type="InterPro" id="IPR036322">
    <property type="entry name" value="WD40_repeat_dom_sf"/>
</dbReference>
<dbReference type="PANTHER" id="PTHR18763">
    <property type="entry name" value="WD-REPEAT PROTEIN 18"/>
    <property type="match status" value="1"/>
</dbReference>
<keyword evidence="5" id="KW-1185">Reference proteome</keyword>
<dbReference type="GO" id="GO:0005656">
    <property type="term" value="C:nuclear pre-replicative complex"/>
    <property type="evidence" value="ECO:0007669"/>
    <property type="project" value="TreeGrafter"/>
</dbReference>
<protein>
    <recommendedName>
        <fullName evidence="6">WD repeat-containing protein 18</fullName>
    </recommendedName>
</protein>
<dbReference type="PROSITE" id="PS50294">
    <property type="entry name" value="WD_REPEATS_REGION"/>
    <property type="match status" value="1"/>
</dbReference>
<dbReference type="GO" id="GO:0006261">
    <property type="term" value="P:DNA-templated DNA replication"/>
    <property type="evidence" value="ECO:0007669"/>
    <property type="project" value="TreeGrafter"/>
</dbReference>
<feature type="repeat" description="WD" evidence="3">
    <location>
        <begin position="269"/>
        <end position="310"/>
    </location>
</feature>
<reference evidence="4" key="1">
    <citation type="journal article" date="2020" name="J Insects Food Feed">
        <title>The yellow mealworm (Tenebrio molitor) genome: a resource for the emerging insects as food and feed industry.</title>
        <authorList>
            <person name="Eriksson T."/>
            <person name="Andere A."/>
            <person name="Kelstrup H."/>
            <person name="Emery V."/>
            <person name="Picard C."/>
        </authorList>
    </citation>
    <scope>NUCLEOTIDE SEQUENCE</scope>
    <source>
        <strain evidence="4">Stoneville</strain>
        <tissue evidence="4">Whole head</tissue>
    </source>
</reference>
<dbReference type="PROSITE" id="PS00678">
    <property type="entry name" value="WD_REPEATS_1"/>
    <property type="match status" value="1"/>
</dbReference>
<dbReference type="InterPro" id="IPR019775">
    <property type="entry name" value="WD40_repeat_CS"/>
</dbReference>
<reference evidence="4" key="2">
    <citation type="submission" date="2021-08" db="EMBL/GenBank/DDBJ databases">
        <authorList>
            <person name="Eriksson T."/>
        </authorList>
    </citation>
    <scope>NUCLEOTIDE SEQUENCE</scope>
    <source>
        <strain evidence="4">Stoneville</strain>
        <tissue evidence="4">Whole head</tissue>
    </source>
</reference>
<dbReference type="PROSITE" id="PS50082">
    <property type="entry name" value="WD_REPEATS_2"/>
    <property type="match status" value="1"/>
</dbReference>
<evidence type="ECO:0000256" key="1">
    <source>
        <dbReference type="ARBA" id="ARBA00022574"/>
    </source>
</evidence>
<keyword evidence="1 3" id="KW-0853">WD repeat</keyword>
<dbReference type="FunFam" id="2.130.10.10:FF:003638">
    <property type="entry name" value="WD repeat-containing protein 18-like Protein"/>
    <property type="match status" value="1"/>
</dbReference>
<proteinExistence type="predicted"/>
<dbReference type="EMBL" id="JABDTM020023874">
    <property type="protein sequence ID" value="KAH0814825.1"/>
    <property type="molecule type" value="Genomic_DNA"/>
</dbReference>
<dbReference type="SUPFAM" id="SSF50978">
    <property type="entry name" value="WD40 repeat-like"/>
    <property type="match status" value="1"/>
</dbReference>
<keyword evidence="2" id="KW-0677">Repeat</keyword>
<evidence type="ECO:0000313" key="5">
    <source>
        <dbReference type="Proteomes" id="UP000719412"/>
    </source>
</evidence>
<dbReference type="Gene3D" id="2.130.10.10">
    <property type="entry name" value="YVTN repeat-like/Quinoprotein amine dehydrogenase"/>
    <property type="match status" value="2"/>
</dbReference>
<name>A0A8J6H9Y2_TENMO</name>
<dbReference type="PANTHER" id="PTHR18763:SF0">
    <property type="entry name" value="WD REPEAT-CONTAINING PROTEIN 18"/>
    <property type="match status" value="1"/>
</dbReference>
<sequence length="408" mass="45261">MDTHELLLTTCRHVQQWSACLWDHSSGNILHCYKNGGVVAPKSVNFVGNDYIVSADDDKPMTHVWLLNSQEPVKKLSTILPESVTVMSVCPKGCYLAAGIGLKLYVWHLSSGKLFTIQRKNFQPITCVKFSSDGVYVIVAGQDGLLVVYDLASLVSFHNNYLSQSDIGQVEPLYTKHDHSLPITDVHVGAFGHKSRVATVSSDSTCKLYTLSTGTLLLSLVFDEPLSSVIFDGPCWNLFVGAHSGKIQQFSLREPPRSSEHHVGGDLVFQGHQKRVSCLDLSLTSGVLVSGSDDNFVFIWEIASRQILRRLEHKGAITNVKCVLNHDHFFNQNFKPKLVMKNLDRDLAQTEEFVVCGVHDDDVELSDEGRSDGEDSCNGVNAENARLRAVNKQLYDVAVQLSRKCHSF</sequence>
<dbReference type="Pfam" id="PF00400">
    <property type="entry name" value="WD40"/>
    <property type="match status" value="2"/>
</dbReference>
<dbReference type="SMART" id="SM00320">
    <property type="entry name" value="WD40"/>
    <property type="match status" value="5"/>
</dbReference>
<dbReference type="InterPro" id="IPR015943">
    <property type="entry name" value="WD40/YVTN_repeat-like_dom_sf"/>
</dbReference>
<comment type="caution">
    <text evidence="4">The sequence shown here is derived from an EMBL/GenBank/DDBJ whole genome shotgun (WGS) entry which is preliminary data.</text>
</comment>
<dbReference type="InterPro" id="IPR045227">
    <property type="entry name" value="WDR18/Ipi3/RID3"/>
</dbReference>
<dbReference type="GO" id="GO:0006364">
    <property type="term" value="P:rRNA processing"/>
    <property type="evidence" value="ECO:0007669"/>
    <property type="project" value="TreeGrafter"/>
</dbReference>
<dbReference type="GO" id="GO:0120330">
    <property type="term" value="C:rixosome complex"/>
    <property type="evidence" value="ECO:0007669"/>
    <property type="project" value="TreeGrafter"/>
</dbReference>
<dbReference type="Proteomes" id="UP000719412">
    <property type="component" value="Unassembled WGS sequence"/>
</dbReference>